<keyword evidence="12" id="KW-1185">Reference proteome</keyword>
<evidence type="ECO:0000313" key="12">
    <source>
        <dbReference type="Proteomes" id="UP000681594"/>
    </source>
</evidence>
<dbReference type="InterPro" id="IPR039901">
    <property type="entry name" value="Kdotransferase"/>
</dbReference>
<name>A0ABS4AK83_9PROT</name>
<dbReference type="PANTHER" id="PTHR42755:SF1">
    <property type="entry name" value="3-DEOXY-D-MANNO-OCTULOSONIC ACID TRANSFERASE, MITOCHONDRIAL-RELATED"/>
    <property type="match status" value="1"/>
</dbReference>
<comment type="catalytic activity">
    <reaction evidence="7 8">
        <text>lipid IVA (E. coli) + CMP-3-deoxy-beta-D-manno-octulosonate = alpha-Kdo-(2-&gt;6)-lipid IVA (E. coli) + CMP + H(+)</text>
        <dbReference type="Rhea" id="RHEA:28066"/>
        <dbReference type="ChEBI" id="CHEBI:15378"/>
        <dbReference type="ChEBI" id="CHEBI:58603"/>
        <dbReference type="ChEBI" id="CHEBI:60364"/>
        <dbReference type="ChEBI" id="CHEBI:60377"/>
        <dbReference type="ChEBI" id="CHEBI:85987"/>
        <dbReference type="EC" id="2.4.99.12"/>
    </reaction>
</comment>
<dbReference type="Gene3D" id="3.40.50.2000">
    <property type="entry name" value="Glycogen Phosphorylase B"/>
    <property type="match status" value="1"/>
</dbReference>
<evidence type="ECO:0000256" key="2">
    <source>
        <dbReference type="ARBA" id="ARBA00004713"/>
    </source>
</evidence>
<evidence type="ECO:0000259" key="10">
    <source>
        <dbReference type="Pfam" id="PF04413"/>
    </source>
</evidence>
<dbReference type="PANTHER" id="PTHR42755">
    <property type="entry name" value="3-DEOXY-MANNO-OCTULOSONATE CYTIDYLYLTRANSFERASE"/>
    <property type="match status" value="1"/>
</dbReference>
<feature type="domain" description="3-deoxy-D-manno-octulosonic-acid transferase N-terminal" evidence="10">
    <location>
        <begin position="63"/>
        <end position="241"/>
    </location>
</feature>
<reference evidence="11 12" key="1">
    <citation type="submission" date="2021-03" db="EMBL/GenBank/DDBJ databases">
        <authorList>
            <person name="So Y."/>
        </authorList>
    </citation>
    <scope>NUCLEOTIDE SEQUENCE [LARGE SCALE GENOMIC DNA]</scope>
    <source>
        <strain evidence="11 12">SSH11</strain>
    </source>
</reference>
<evidence type="ECO:0000256" key="9">
    <source>
        <dbReference type="SAM" id="MobiDB-lite"/>
    </source>
</evidence>
<comment type="caution">
    <text evidence="11">The sequence shown here is derived from an EMBL/GenBank/DDBJ whole genome shotgun (WGS) entry which is preliminary data.</text>
</comment>
<evidence type="ECO:0000256" key="7">
    <source>
        <dbReference type="ARBA" id="ARBA00049183"/>
    </source>
</evidence>
<comment type="similarity">
    <text evidence="8">Belongs to the glycosyltransferase group 1 family.</text>
</comment>
<comment type="subcellular location">
    <subcellularLocation>
        <location evidence="8">Cell membrane</location>
    </subcellularLocation>
</comment>
<proteinExistence type="inferred from homology"/>
<keyword evidence="8" id="KW-0472">Membrane</keyword>
<evidence type="ECO:0000256" key="8">
    <source>
        <dbReference type="RuleBase" id="RU365103"/>
    </source>
</evidence>
<evidence type="ECO:0000256" key="1">
    <source>
        <dbReference type="ARBA" id="ARBA00003394"/>
    </source>
</evidence>
<evidence type="ECO:0000313" key="11">
    <source>
        <dbReference type="EMBL" id="MBP0447425.1"/>
    </source>
</evidence>
<dbReference type="Pfam" id="PF04413">
    <property type="entry name" value="Glycos_transf_N"/>
    <property type="match status" value="1"/>
</dbReference>
<keyword evidence="8" id="KW-1003">Cell membrane</keyword>
<feature type="region of interest" description="Disordered" evidence="9">
    <location>
        <begin position="57"/>
        <end position="79"/>
    </location>
</feature>
<dbReference type="Proteomes" id="UP000681594">
    <property type="component" value="Unassembled WGS sequence"/>
</dbReference>
<sequence length="463" mass="48051">MSPPGTPPDHASGPPSLSTPSAASGWRGTLPLLAWRATASLAAPLLPFWLSRRARRGKEDPDRLRERRGEGAERPPGPLLWLHGASVGESQSALPLIEALAAARPALRFLVTTGTVTAARLLAERLPPALAGRVQHRFVPLDVPAHVARFLDGWRPDAAVFIESEIWPNLILATAERGVPMALVNARLSARSAQGWARMPSVARRLFGAFRLVIAQTEADAERLRALGAERAEAWGNLKFAAHPLPAPEQALAGLKAAIGTRPVLLAASTHPGEEVQVAQAHARLSGDLPGLLTILAPRHPERGAALARELAGHALALRSSGALPGPDTALYIADTLGELGLFYRVAGAALIGGSLVPHGGQNPLEAARLGCPILLGPHTGNFTAIVERMLAAGAALRVADSGALAEAALLVLTEADRARSMTTAAARIAADAGALPERLATAIETLLPASPPLGGGVGVEPA</sequence>
<feature type="compositionally biased region" description="Basic and acidic residues" evidence="9">
    <location>
        <begin position="57"/>
        <end position="73"/>
    </location>
</feature>
<dbReference type="EMBL" id="JAGIZB010000035">
    <property type="protein sequence ID" value="MBP0447425.1"/>
    <property type="molecule type" value="Genomic_DNA"/>
</dbReference>
<dbReference type="EC" id="2.4.99.12" evidence="3 8"/>
<dbReference type="InterPro" id="IPR007507">
    <property type="entry name" value="Glycos_transf_N"/>
</dbReference>
<evidence type="ECO:0000256" key="6">
    <source>
        <dbReference type="ARBA" id="ARBA00031445"/>
    </source>
</evidence>
<accession>A0ABS4AK83</accession>
<evidence type="ECO:0000256" key="4">
    <source>
        <dbReference type="ARBA" id="ARBA00019077"/>
    </source>
</evidence>
<keyword evidence="8" id="KW-0448">Lipopolysaccharide biosynthesis</keyword>
<organism evidence="11 12">
    <name type="scientific">Pararoseomonas baculiformis</name>
    <dbReference type="NCBI Taxonomy" id="2820812"/>
    <lineage>
        <taxon>Bacteria</taxon>
        <taxon>Pseudomonadati</taxon>
        <taxon>Pseudomonadota</taxon>
        <taxon>Alphaproteobacteria</taxon>
        <taxon>Acetobacterales</taxon>
        <taxon>Acetobacteraceae</taxon>
        <taxon>Pararoseomonas</taxon>
    </lineage>
</organism>
<comment type="pathway">
    <text evidence="2 8">Bacterial outer membrane biogenesis; LPS core biosynthesis.</text>
</comment>
<keyword evidence="5 8" id="KW-0808">Transferase</keyword>
<feature type="region of interest" description="Disordered" evidence="9">
    <location>
        <begin position="1"/>
        <end position="23"/>
    </location>
</feature>
<evidence type="ECO:0000256" key="5">
    <source>
        <dbReference type="ARBA" id="ARBA00022679"/>
    </source>
</evidence>
<protein>
    <recommendedName>
        <fullName evidence="4 8">3-deoxy-D-manno-octulosonic acid transferase</fullName>
        <shortName evidence="8">Kdo transferase</shortName>
        <ecNumber evidence="3 8">2.4.99.12</ecNumber>
    </recommendedName>
    <alternativeName>
        <fullName evidence="6 8">Lipid IV(A) 3-deoxy-D-manno-octulosonic acid transferase</fullName>
    </alternativeName>
</protein>
<dbReference type="InterPro" id="IPR038107">
    <property type="entry name" value="Glycos_transf_N_sf"/>
</dbReference>
<gene>
    <name evidence="11" type="ORF">J8J14_21940</name>
</gene>
<dbReference type="Gene3D" id="3.40.50.11720">
    <property type="entry name" value="3-Deoxy-D-manno-octulosonic-acid transferase, N-terminal domain"/>
    <property type="match status" value="1"/>
</dbReference>
<evidence type="ECO:0000256" key="3">
    <source>
        <dbReference type="ARBA" id="ARBA00012621"/>
    </source>
</evidence>
<dbReference type="GO" id="GO:0016740">
    <property type="term" value="F:transferase activity"/>
    <property type="evidence" value="ECO:0007669"/>
    <property type="project" value="UniProtKB-KW"/>
</dbReference>
<dbReference type="SUPFAM" id="SSF53756">
    <property type="entry name" value="UDP-Glycosyltransferase/glycogen phosphorylase"/>
    <property type="match status" value="1"/>
</dbReference>
<comment type="function">
    <text evidence="1 8">Involved in lipopolysaccharide (LPS) biosynthesis. Catalyzes the transfer of 3-deoxy-D-manno-octulosonate (Kdo) residue(s) from CMP-Kdo to lipid IV(A), the tetraacyldisaccharide-1,4'-bisphosphate precursor of lipid A.</text>
</comment>